<accession>A0A554WY60</accession>
<dbReference type="InterPro" id="IPR036505">
    <property type="entry name" value="Amidase/PGRP_sf"/>
</dbReference>
<evidence type="ECO:0000313" key="15">
    <source>
        <dbReference type="EMBL" id="TSE28501.1"/>
    </source>
</evidence>
<evidence type="ECO:0000256" key="7">
    <source>
        <dbReference type="ARBA" id="ARBA00022723"/>
    </source>
</evidence>
<evidence type="ECO:0000259" key="14">
    <source>
        <dbReference type="SMART" id="SM00644"/>
    </source>
</evidence>
<keyword evidence="9" id="KW-0862">Zinc</keyword>
<dbReference type="GO" id="GO:0008745">
    <property type="term" value="F:N-acetylmuramoyl-L-alanine amidase activity"/>
    <property type="evidence" value="ECO:0007669"/>
    <property type="project" value="UniProtKB-EC"/>
</dbReference>
<dbReference type="GO" id="GO:0009253">
    <property type="term" value="P:peptidoglycan catabolic process"/>
    <property type="evidence" value="ECO:0007669"/>
    <property type="project" value="InterPro"/>
</dbReference>
<feature type="domain" description="N-acetylmuramoyl-L-alanine amidase" evidence="14">
    <location>
        <begin position="24"/>
        <end position="173"/>
    </location>
</feature>
<dbReference type="SMART" id="SM00644">
    <property type="entry name" value="Ami_2"/>
    <property type="match status" value="1"/>
</dbReference>
<feature type="compositionally biased region" description="Basic and acidic residues" evidence="13">
    <location>
        <begin position="210"/>
        <end position="222"/>
    </location>
</feature>
<comment type="similarity">
    <text evidence="4">Belongs to the N-acetylmuramoyl-L-alanine amidase 2 family.</text>
</comment>
<dbReference type="SUPFAM" id="SSF55846">
    <property type="entry name" value="N-acetylmuramoyl-L-alanine amidase-like"/>
    <property type="match status" value="1"/>
</dbReference>
<evidence type="ECO:0000256" key="9">
    <source>
        <dbReference type="ARBA" id="ARBA00022833"/>
    </source>
</evidence>
<sequence>MPPDVVAAPDADGTWLPQARRVPSPNHGPRPPGATIDLLVVHSISLPPGVYGGAAIEQLFTNTLDWDAHPYFAQIRGLAVSSHFLIRRDGELVQFVACERRAWHAGRSHWRGRDNCNDFSIGVELEGLEGDTFEPAQYLALADLCRTLRLRFATLQAVAGHEHVAPGRKRDPGPGFDWARLITLTGWPASAFASTAAAQLGAPPGTGDGYPDKPEDIDRRPR</sequence>
<evidence type="ECO:0000256" key="12">
    <source>
        <dbReference type="ARBA" id="ARBA00042615"/>
    </source>
</evidence>
<evidence type="ECO:0000256" key="11">
    <source>
        <dbReference type="ARBA" id="ARBA00039257"/>
    </source>
</evidence>
<dbReference type="InterPro" id="IPR002502">
    <property type="entry name" value="Amidase_domain"/>
</dbReference>
<dbReference type="EC" id="3.5.1.28" evidence="5"/>
<dbReference type="Proteomes" id="UP000318542">
    <property type="component" value="Unassembled WGS sequence"/>
</dbReference>
<evidence type="ECO:0000256" key="10">
    <source>
        <dbReference type="ARBA" id="ARBA00023316"/>
    </source>
</evidence>
<keyword evidence="8 15" id="KW-0378">Hydrolase</keyword>
<dbReference type="GO" id="GO:0009254">
    <property type="term" value="P:peptidoglycan turnover"/>
    <property type="evidence" value="ECO:0007669"/>
    <property type="project" value="TreeGrafter"/>
</dbReference>
<dbReference type="Gene3D" id="3.40.80.10">
    <property type="entry name" value="Peptidoglycan recognition protein-like"/>
    <property type="match status" value="1"/>
</dbReference>
<comment type="subcellular location">
    <subcellularLocation>
        <location evidence="3">Cytoplasm</location>
    </subcellularLocation>
</comment>
<evidence type="ECO:0000256" key="1">
    <source>
        <dbReference type="ARBA" id="ARBA00001561"/>
    </source>
</evidence>
<dbReference type="GO" id="GO:0005737">
    <property type="term" value="C:cytoplasm"/>
    <property type="evidence" value="ECO:0007669"/>
    <property type="project" value="UniProtKB-SubCell"/>
</dbReference>
<name>A0A554WY60_9BURK</name>
<dbReference type="EMBL" id="VJOL01000046">
    <property type="protein sequence ID" value="TSE28501.1"/>
    <property type="molecule type" value="Genomic_DNA"/>
</dbReference>
<evidence type="ECO:0000256" key="13">
    <source>
        <dbReference type="SAM" id="MobiDB-lite"/>
    </source>
</evidence>
<evidence type="ECO:0000256" key="4">
    <source>
        <dbReference type="ARBA" id="ARBA00007553"/>
    </source>
</evidence>
<protein>
    <recommendedName>
        <fullName evidence="11">1,6-anhydro-N-acetylmuramyl-L-alanine amidase AmpD</fullName>
        <ecNumber evidence="5">3.5.1.28</ecNumber>
    </recommendedName>
    <alternativeName>
        <fullName evidence="12">N-acetylmuramoyl-L-alanine amidase</fullName>
    </alternativeName>
</protein>
<dbReference type="InterPro" id="IPR051206">
    <property type="entry name" value="NAMLAA_amidase_2"/>
</dbReference>
<reference evidence="15 16" key="1">
    <citation type="submission" date="2019-07" db="EMBL/GenBank/DDBJ databases">
        <title>Tepidimonas thermarum AA-1 draft genome.</title>
        <authorList>
            <person name="Da Costa M.S."/>
            <person name="Froufe H.J.C."/>
            <person name="Egas C."/>
            <person name="Albuquerque L."/>
        </authorList>
    </citation>
    <scope>NUCLEOTIDE SEQUENCE [LARGE SCALE GENOMIC DNA]</scope>
    <source>
        <strain evidence="15 16">AA-1</strain>
    </source>
</reference>
<keyword evidence="16" id="KW-1185">Reference proteome</keyword>
<dbReference type="GO" id="GO:0071555">
    <property type="term" value="P:cell wall organization"/>
    <property type="evidence" value="ECO:0007669"/>
    <property type="project" value="UniProtKB-KW"/>
</dbReference>
<feature type="region of interest" description="Disordered" evidence="13">
    <location>
        <begin position="197"/>
        <end position="222"/>
    </location>
</feature>
<evidence type="ECO:0000256" key="3">
    <source>
        <dbReference type="ARBA" id="ARBA00004496"/>
    </source>
</evidence>
<evidence type="ECO:0000256" key="6">
    <source>
        <dbReference type="ARBA" id="ARBA00022490"/>
    </source>
</evidence>
<keyword evidence="10" id="KW-0961">Cell wall biogenesis/degradation</keyword>
<organism evidence="15 16">
    <name type="scientific">Tepidimonas thermarum</name>
    <dbReference type="NCBI Taxonomy" id="335431"/>
    <lineage>
        <taxon>Bacteria</taxon>
        <taxon>Pseudomonadati</taxon>
        <taxon>Pseudomonadota</taxon>
        <taxon>Betaproteobacteria</taxon>
        <taxon>Burkholderiales</taxon>
        <taxon>Tepidimonas</taxon>
    </lineage>
</organism>
<dbReference type="PANTHER" id="PTHR30417:SF4">
    <property type="entry name" value="1,6-ANHYDRO-N-ACETYLMURAMYL-L-ALANINE AMIDASE AMPD"/>
    <property type="match status" value="1"/>
</dbReference>
<dbReference type="NCBIfam" id="NF008758">
    <property type="entry name" value="PRK11789.1"/>
    <property type="match status" value="1"/>
</dbReference>
<comment type="catalytic activity">
    <reaction evidence="1">
        <text>Hydrolyzes the link between N-acetylmuramoyl residues and L-amino acid residues in certain cell-wall glycopeptides.</text>
        <dbReference type="EC" id="3.5.1.28"/>
    </reaction>
</comment>
<evidence type="ECO:0000256" key="8">
    <source>
        <dbReference type="ARBA" id="ARBA00022801"/>
    </source>
</evidence>
<dbReference type="GO" id="GO:0046872">
    <property type="term" value="F:metal ion binding"/>
    <property type="evidence" value="ECO:0007669"/>
    <property type="project" value="UniProtKB-KW"/>
</dbReference>
<evidence type="ECO:0000256" key="5">
    <source>
        <dbReference type="ARBA" id="ARBA00011901"/>
    </source>
</evidence>
<comment type="cofactor">
    <cofactor evidence="2">
        <name>Zn(2+)</name>
        <dbReference type="ChEBI" id="CHEBI:29105"/>
    </cofactor>
</comment>
<feature type="region of interest" description="Disordered" evidence="13">
    <location>
        <begin position="1"/>
        <end position="31"/>
    </location>
</feature>
<gene>
    <name evidence="15" type="primary">ampD</name>
    <name evidence="15" type="ORF">Tther_02068</name>
</gene>
<keyword evidence="6" id="KW-0963">Cytoplasm</keyword>
<dbReference type="AlphaFoldDB" id="A0A554WY60"/>
<proteinExistence type="inferred from homology"/>
<keyword evidence="7" id="KW-0479">Metal-binding</keyword>
<dbReference type="CDD" id="cd06583">
    <property type="entry name" value="PGRP"/>
    <property type="match status" value="1"/>
</dbReference>
<dbReference type="PANTHER" id="PTHR30417">
    <property type="entry name" value="N-ACETYLMURAMOYL-L-ALANINE AMIDASE AMID"/>
    <property type="match status" value="1"/>
</dbReference>
<dbReference type="OrthoDB" id="9794842at2"/>
<evidence type="ECO:0000256" key="2">
    <source>
        <dbReference type="ARBA" id="ARBA00001947"/>
    </source>
</evidence>
<evidence type="ECO:0000313" key="16">
    <source>
        <dbReference type="Proteomes" id="UP000318542"/>
    </source>
</evidence>
<comment type="caution">
    <text evidence="15">The sequence shown here is derived from an EMBL/GenBank/DDBJ whole genome shotgun (WGS) entry which is preliminary data.</text>
</comment>
<dbReference type="Pfam" id="PF01510">
    <property type="entry name" value="Amidase_2"/>
    <property type="match status" value="1"/>
</dbReference>
<dbReference type="RefSeq" id="WP_143903620.1">
    <property type="nucleotide sequence ID" value="NZ_VJOL01000046.1"/>
</dbReference>